<feature type="compositionally biased region" description="Basic and acidic residues" evidence="3">
    <location>
        <begin position="443"/>
        <end position="452"/>
    </location>
</feature>
<feature type="domain" description="N-terminal Ras-GEF" evidence="5">
    <location>
        <begin position="472"/>
        <end position="597"/>
    </location>
</feature>
<dbReference type="CDD" id="cd00882">
    <property type="entry name" value="Ras_like_GTPase"/>
    <property type="match status" value="1"/>
</dbReference>
<evidence type="ECO:0000313" key="6">
    <source>
        <dbReference type="EMBL" id="KAL2046771.1"/>
    </source>
</evidence>
<protein>
    <recommendedName>
        <fullName evidence="8">Ras GEF</fullName>
    </recommendedName>
</protein>
<proteinExistence type="predicted"/>
<keyword evidence="1 2" id="KW-0344">Guanine-nucleotide releasing factor</keyword>
<dbReference type="InterPro" id="IPR001806">
    <property type="entry name" value="Small_GTPase"/>
</dbReference>
<dbReference type="InterPro" id="IPR027417">
    <property type="entry name" value="P-loop_NTPase"/>
</dbReference>
<dbReference type="SUPFAM" id="SSF48366">
    <property type="entry name" value="Ras GEF"/>
    <property type="match status" value="1"/>
</dbReference>
<dbReference type="Proteomes" id="UP001590950">
    <property type="component" value="Unassembled WGS sequence"/>
</dbReference>
<feature type="compositionally biased region" description="Low complexity" evidence="3">
    <location>
        <begin position="67"/>
        <end position="86"/>
    </location>
</feature>
<accession>A0ABR4APR7</accession>
<dbReference type="EMBL" id="JBEFKJ010000003">
    <property type="protein sequence ID" value="KAL2046771.1"/>
    <property type="molecule type" value="Genomic_DNA"/>
</dbReference>
<dbReference type="InterPro" id="IPR000651">
    <property type="entry name" value="Ras-like_Gua-exchang_fac_N"/>
</dbReference>
<comment type="caution">
    <text evidence="6">The sequence shown here is derived from an EMBL/GenBank/DDBJ whole genome shotgun (WGS) entry which is preliminary data.</text>
</comment>
<feature type="region of interest" description="Disordered" evidence="3">
    <location>
        <begin position="310"/>
        <end position="406"/>
    </location>
</feature>
<dbReference type="Gene3D" id="3.40.50.300">
    <property type="entry name" value="P-loop containing nucleotide triphosphate hydrolases"/>
    <property type="match status" value="1"/>
</dbReference>
<dbReference type="Gene3D" id="1.10.840.10">
    <property type="entry name" value="Ras guanine-nucleotide exchange factors catalytic domain"/>
    <property type="match status" value="1"/>
</dbReference>
<feature type="compositionally biased region" description="Basic residues" evidence="3">
    <location>
        <begin position="1"/>
        <end position="11"/>
    </location>
</feature>
<dbReference type="SMART" id="SM00147">
    <property type="entry name" value="RasGEF"/>
    <property type="match status" value="1"/>
</dbReference>
<gene>
    <name evidence="6" type="ORF">N7G274_000789</name>
</gene>
<name>A0ABR4APR7_9LECA</name>
<dbReference type="InterPro" id="IPR023578">
    <property type="entry name" value="Ras_GEF_dom_sf"/>
</dbReference>
<feature type="compositionally biased region" description="Low complexity" evidence="3">
    <location>
        <begin position="660"/>
        <end position="686"/>
    </location>
</feature>
<dbReference type="PROSITE" id="PS50212">
    <property type="entry name" value="RASGEF_NTER"/>
    <property type="match status" value="1"/>
</dbReference>
<organism evidence="6 7">
    <name type="scientific">Stereocaulon virgatum</name>
    <dbReference type="NCBI Taxonomy" id="373712"/>
    <lineage>
        <taxon>Eukaryota</taxon>
        <taxon>Fungi</taxon>
        <taxon>Dikarya</taxon>
        <taxon>Ascomycota</taxon>
        <taxon>Pezizomycotina</taxon>
        <taxon>Lecanoromycetes</taxon>
        <taxon>OSLEUM clade</taxon>
        <taxon>Lecanoromycetidae</taxon>
        <taxon>Lecanorales</taxon>
        <taxon>Lecanorineae</taxon>
        <taxon>Stereocaulaceae</taxon>
        <taxon>Stereocaulon</taxon>
    </lineage>
</organism>
<evidence type="ECO:0000256" key="1">
    <source>
        <dbReference type="ARBA" id="ARBA00022658"/>
    </source>
</evidence>
<evidence type="ECO:0008006" key="8">
    <source>
        <dbReference type="Google" id="ProtNLM"/>
    </source>
</evidence>
<feature type="region of interest" description="Disordered" evidence="3">
    <location>
        <begin position="419"/>
        <end position="473"/>
    </location>
</feature>
<dbReference type="PANTHER" id="PTHR23113:SF348">
    <property type="entry name" value="GUANYL-NUCLEOTIDE EXCHANGE FACTOR RASGEF, PUTATIVE (AFU_ORTHOLOGUE AFUA_1G04700)-RELATED"/>
    <property type="match status" value="1"/>
</dbReference>
<dbReference type="Pfam" id="PF00618">
    <property type="entry name" value="RasGEF_N"/>
    <property type="match status" value="1"/>
</dbReference>
<dbReference type="SUPFAM" id="SSF52540">
    <property type="entry name" value="P-loop containing nucleoside triphosphate hydrolases"/>
    <property type="match status" value="1"/>
</dbReference>
<keyword evidence="7" id="KW-1185">Reference proteome</keyword>
<dbReference type="InterPro" id="IPR008937">
    <property type="entry name" value="Ras-like_GEF"/>
</dbReference>
<feature type="region of interest" description="Disordered" evidence="3">
    <location>
        <begin position="632"/>
        <end position="688"/>
    </location>
</feature>
<dbReference type="Gene3D" id="1.20.870.10">
    <property type="entry name" value="Son of sevenless (SoS) protein Chain: S domain 1"/>
    <property type="match status" value="1"/>
</dbReference>
<reference evidence="6 7" key="1">
    <citation type="submission" date="2024-09" db="EMBL/GenBank/DDBJ databases">
        <title>Rethinking Asexuality: The Enigmatic Case of Functional Sexual Genes in Lepraria (Stereocaulaceae).</title>
        <authorList>
            <person name="Doellman M."/>
            <person name="Sun Y."/>
            <person name="Barcenas-Pena A."/>
            <person name="Lumbsch H.T."/>
            <person name="Grewe F."/>
        </authorList>
    </citation>
    <scope>NUCLEOTIDE SEQUENCE [LARGE SCALE GENOMIC DNA]</scope>
    <source>
        <strain evidence="6 7">Mercado 3170</strain>
    </source>
</reference>
<evidence type="ECO:0000259" key="4">
    <source>
        <dbReference type="PROSITE" id="PS50009"/>
    </source>
</evidence>
<feature type="domain" description="Ras-GEF" evidence="4">
    <location>
        <begin position="724"/>
        <end position="963"/>
    </location>
</feature>
<sequence length="978" mass="109212">MERRRSSKKTRSYAGTPKTSLPPTSGGRPQCRERVKSAPLGVTQTEEHLRAHQKPLESTSNGRARGPSQTSEPPLSTLPSPKSPISRHLDLPSQRDSGSYQTTRPPSKQLQRPHPENDGKTGDPTVVQEVSIAVLGAPAVGKSTFVRCALDLKKPSTSHVASKKVSLEGKISIVRLYELAFEDVEVTSEQSVHWPERVGDQIMPGVDGVLVMYDVTDKGSIFPMPTLLKSLVNEAVPTVLVAAKCDSPFITWEVDQEKVEHFGSTLSVESFQTSITAPETHKRCISVILRNIMMERCQLVSEAERPLRPRALTASQPGPAFPTVQAAGSKSKHSRAASEVPNSATSASEPTSISLSRATIDTPCALRSNNRHAHQKGSDGRPDGQRSSVSRLFGEGSDEDHAWTNNNENAQSAHNFESNLDIPFRPYPSETFNTPAMATDPMTGKEGDRDLTDTSDGPPAPLEASSGKIEDADPQEFGVSFDDLVDQLLSQPKSKSDAKFAAIFLCLYRKFAPPYSLITAIVRRFEDLNDRDTPYLTRMTAQLRYLNILKDWISDYPGDFAHPMTRRFMTGFVQGLASSQEYAVASKEITPHLDVVADDDDTEWACSDKSRSRANTMESFLTMSSIASTASTVNADSPTLTADSSTEDVVDHTSSEKVPTSRPSRISATPSSTSSISRTESQSTSSFQTLPNSIENAQCQARFLAPVHRNPLTKIQWHQFMEIPDEQVARELTRIDWIMYSSIRPRDLIRDVSLPAEQKEKCTSLEHVNRMVQHFNHIAYWVANMILFRDKPKHRAKVLEKFMGVAWKLRHLNNYNSLGAVVAGINGTAVHRLTQTRELIPPQSQKEFMRLEILMGTQKSHFAYRLAYSNTSTARIPFLPLHRRDLVLAEQGNKTHIGIEENKRINWKKFEVMGEVIVRIRQSQQITYPHISRNEEVRQLVLEGRFCKDDDQLWARSTQLEAPGIGEMSRKKFNWFQR</sequence>
<evidence type="ECO:0000259" key="5">
    <source>
        <dbReference type="PROSITE" id="PS50212"/>
    </source>
</evidence>
<dbReference type="InterPro" id="IPR036964">
    <property type="entry name" value="RASGEF_cat_dom_sf"/>
</dbReference>
<evidence type="ECO:0000256" key="2">
    <source>
        <dbReference type="PROSITE-ProRule" id="PRU00168"/>
    </source>
</evidence>
<dbReference type="Pfam" id="PF00617">
    <property type="entry name" value="RasGEF"/>
    <property type="match status" value="1"/>
</dbReference>
<feature type="compositionally biased region" description="Polar residues" evidence="3">
    <location>
        <begin position="632"/>
        <end position="644"/>
    </location>
</feature>
<evidence type="ECO:0000313" key="7">
    <source>
        <dbReference type="Proteomes" id="UP001590950"/>
    </source>
</evidence>
<dbReference type="PROSITE" id="PS50009">
    <property type="entry name" value="RASGEF_CAT"/>
    <property type="match status" value="1"/>
</dbReference>
<dbReference type="CDD" id="cd06224">
    <property type="entry name" value="REM"/>
    <property type="match status" value="1"/>
</dbReference>
<dbReference type="PANTHER" id="PTHR23113">
    <property type="entry name" value="GUANINE NUCLEOTIDE EXCHANGE FACTOR"/>
    <property type="match status" value="1"/>
</dbReference>
<dbReference type="Pfam" id="PF00071">
    <property type="entry name" value="Ras"/>
    <property type="match status" value="1"/>
</dbReference>
<feature type="compositionally biased region" description="Polar residues" evidence="3">
    <location>
        <begin position="340"/>
        <end position="359"/>
    </location>
</feature>
<feature type="compositionally biased region" description="Polar residues" evidence="3">
    <location>
        <begin position="94"/>
        <end position="110"/>
    </location>
</feature>
<dbReference type="InterPro" id="IPR001895">
    <property type="entry name" value="RASGEF_cat_dom"/>
</dbReference>
<evidence type="ECO:0000256" key="3">
    <source>
        <dbReference type="SAM" id="MobiDB-lite"/>
    </source>
</evidence>
<feature type="region of interest" description="Disordered" evidence="3">
    <location>
        <begin position="1"/>
        <end position="124"/>
    </location>
</feature>